<evidence type="ECO:0000313" key="4">
    <source>
        <dbReference type="Proteomes" id="UP000886829"/>
    </source>
</evidence>
<feature type="region of interest" description="Disordered" evidence="1">
    <location>
        <begin position="140"/>
        <end position="172"/>
    </location>
</feature>
<dbReference type="AlphaFoldDB" id="A0A9D2B1Q7"/>
<reference evidence="3" key="1">
    <citation type="journal article" date="2021" name="PeerJ">
        <title>Extensive microbial diversity within the chicken gut microbiome revealed by metagenomics and culture.</title>
        <authorList>
            <person name="Gilroy R."/>
            <person name="Ravi A."/>
            <person name="Getino M."/>
            <person name="Pursley I."/>
            <person name="Horton D.L."/>
            <person name="Alikhan N.F."/>
            <person name="Baker D."/>
            <person name="Gharbi K."/>
            <person name="Hall N."/>
            <person name="Watson M."/>
            <person name="Adriaenssens E.M."/>
            <person name="Foster-Nyarko E."/>
            <person name="Jarju S."/>
            <person name="Secka A."/>
            <person name="Antonio M."/>
            <person name="Oren A."/>
            <person name="Chaudhuri R.R."/>
            <person name="La Ragione R."/>
            <person name="Hildebrand F."/>
            <person name="Pallen M.J."/>
        </authorList>
    </citation>
    <scope>NUCLEOTIDE SEQUENCE</scope>
    <source>
        <strain evidence="3">USASDec5-558</strain>
    </source>
</reference>
<evidence type="ECO:0000256" key="1">
    <source>
        <dbReference type="SAM" id="MobiDB-lite"/>
    </source>
</evidence>
<name>A0A9D2B1Q7_9GAMM</name>
<protein>
    <submittedName>
        <fullName evidence="3">Uncharacterized protein</fullName>
    </submittedName>
</protein>
<evidence type="ECO:0000313" key="3">
    <source>
        <dbReference type="EMBL" id="HIX57938.1"/>
    </source>
</evidence>
<keyword evidence="2" id="KW-1133">Transmembrane helix</keyword>
<organism evidence="3 4">
    <name type="scientific">Candidatus Anaerobiospirillum pullistercoris</name>
    <dbReference type="NCBI Taxonomy" id="2838452"/>
    <lineage>
        <taxon>Bacteria</taxon>
        <taxon>Pseudomonadati</taxon>
        <taxon>Pseudomonadota</taxon>
        <taxon>Gammaproteobacteria</taxon>
        <taxon>Aeromonadales</taxon>
        <taxon>Succinivibrionaceae</taxon>
        <taxon>Anaerobiospirillum</taxon>
    </lineage>
</organism>
<dbReference type="EMBL" id="DXEV01000216">
    <property type="protein sequence ID" value="HIX57938.1"/>
    <property type="molecule type" value="Genomic_DNA"/>
</dbReference>
<gene>
    <name evidence="3" type="ORF">H9850_10785</name>
</gene>
<proteinExistence type="predicted"/>
<comment type="caution">
    <text evidence="3">The sequence shown here is derived from an EMBL/GenBank/DDBJ whole genome shotgun (WGS) entry which is preliminary data.</text>
</comment>
<feature type="region of interest" description="Disordered" evidence="1">
    <location>
        <begin position="295"/>
        <end position="326"/>
    </location>
</feature>
<evidence type="ECO:0000256" key="2">
    <source>
        <dbReference type="SAM" id="Phobius"/>
    </source>
</evidence>
<keyword evidence="2" id="KW-0812">Transmembrane</keyword>
<accession>A0A9D2B1Q7</accession>
<dbReference type="Proteomes" id="UP000886829">
    <property type="component" value="Unassembled WGS sequence"/>
</dbReference>
<sequence length="326" mass="34248">MSPQTLFHKAFNVTKGAGSLALLPLKLTAFIAGVGVSMAVVYLFGSGLVAYISAQDSTELAEELGQELHSFSEELLGVPLYENSIEENYQGGAFTALTAGSAQTQNIVNSGVNDQRLEIINDAASHAAMRFAALDEHLMPDAEGGGTQEMLAASDGSAEASPASASSASAGSADVTPKVMLADASPDAAPVQQSQRIQSRIEPKPIIRGHGSTPAGMQPQRLSIAQRVAANTQTFDMRFAERQQQMLAQTKPVIDPQTLEEQTQLLAGQTAKGADDTAVVAIAKTQTDAKKVGGFKEQGKQIEPEQDTAKSALVATTKTTDREPHV</sequence>
<keyword evidence="2" id="KW-0472">Membrane</keyword>
<reference evidence="3" key="2">
    <citation type="submission" date="2021-04" db="EMBL/GenBank/DDBJ databases">
        <authorList>
            <person name="Gilroy R."/>
        </authorList>
    </citation>
    <scope>NUCLEOTIDE SEQUENCE</scope>
    <source>
        <strain evidence="3">USASDec5-558</strain>
    </source>
</reference>
<feature type="compositionally biased region" description="Low complexity" evidence="1">
    <location>
        <begin position="152"/>
        <end position="172"/>
    </location>
</feature>
<feature type="transmembrane region" description="Helical" evidence="2">
    <location>
        <begin position="29"/>
        <end position="52"/>
    </location>
</feature>